<evidence type="ECO:0000256" key="4">
    <source>
        <dbReference type="ARBA" id="ARBA00022989"/>
    </source>
</evidence>
<feature type="transmembrane region" description="Helical" evidence="6">
    <location>
        <begin position="54"/>
        <end position="79"/>
    </location>
</feature>
<name>A0AAU9JC59_9CILI</name>
<dbReference type="EMBL" id="CAJZBQ010000022">
    <property type="protein sequence ID" value="CAG9319288.1"/>
    <property type="molecule type" value="Genomic_DNA"/>
</dbReference>
<gene>
    <name evidence="7" type="ORF">BSTOLATCC_MIC23496</name>
</gene>
<evidence type="ECO:0000313" key="8">
    <source>
        <dbReference type="Proteomes" id="UP001162131"/>
    </source>
</evidence>
<evidence type="ECO:0000256" key="3">
    <source>
        <dbReference type="ARBA" id="ARBA00022692"/>
    </source>
</evidence>
<proteinExistence type="inferred from homology"/>
<dbReference type="InterPro" id="IPR008590">
    <property type="entry name" value="TMEM_230/134"/>
</dbReference>
<evidence type="ECO:0000256" key="5">
    <source>
        <dbReference type="ARBA" id="ARBA00023136"/>
    </source>
</evidence>
<protein>
    <recommendedName>
        <fullName evidence="9">Transmembrane protein 230</fullName>
    </recommendedName>
</protein>
<comment type="subcellular location">
    <subcellularLocation>
        <location evidence="1">Membrane</location>
        <topology evidence="1">Multi-pass membrane protein</topology>
    </subcellularLocation>
</comment>
<dbReference type="GO" id="GO:0016020">
    <property type="term" value="C:membrane"/>
    <property type="evidence" value="ECO:0007669"/>
    <property type="project" value="UniProtKB-SubCell"/>
</dbReference>
<keyword evidence="4 6" id="KW-1133">Transmembrane helix</keyword>
<dbReference type="AlphaFoldDB" id="A0AAU9JC59"/>
<organism evidence="7 8">
    <name type="scientific">Blepharisma stoltei</name>
    <dbReference type="NCBI Taxonomy" id="1481888"/>
    <lineage>
        <taxon>Eukaryota</taxon>
        <taxon>Sar</taxon>
        <taxon>Alveolata</taxon>
        <taxon>Ciliophora</taxon>
        <taxon>Postciliodesmatophora</taxon>
        <taxon>Heterotrichea</taxon>
        <taxon>Heterotrichida</taxon>
        <taxon>Blepharismidae</taxon>
        <taxon>Blepharisma</taxon>
    </lineage>
</organism>
<evidence type="ECO:0000256" key="1">
    <source>
        <dbReference type="ARBA" id="ARBA00004141"/>
    </source>
</evidence>
<comment type="caution">
    <text evidence="7">The sequence shown here is derived from an EMBL/GenBank/DDBJ whole genome shotgun (WGS) entry which is preliminary data.</text>
</comment>
<accession>A0AAU9JC59</accession>
<evidence type="ECO:0000256" key="6">
    <source>
        <dbReference type="SAM" id="Phobius"/>
    </source>
</evidence>
<comment type="similarity">
    <text evidence="2">Belongs to the TMEM134/TMEM230 family.</text>
</comment>
<evidence type="ECO:0000313" key="7">
    <source>
        <dbReference type="EMBL" id="CAG9319288.1"/>
    </source>
</evidence>
<sequence>MKPVHNAHESFDIIGDELRQGVNNSSDLTPIEIADIQLETGISQESTAIPKKTLVASILLFIIGSILIVVGCVEEYVLYDKSQGLAMLVVGSITFIPGMYYSYLFYKVYKAKTLVERMRILREIPDMS</sequence>
<evidence type="ECO:0000256" key="2">
    <source>
        <dbReference type="ARBA" id="ARBA00007743"/>
    </source>
</evidence>
<feature type="transmembrane region" description="Helical" evidence="6">
    <location>
        <begin position="85"/>
        <end position="109"/>
    </location>
</feature>
<reference evidence="7" key="1">
    <citation type="submission" date="2021-09" db="EMBL/GenBank/DDBJ databases">
        <authorList>
            <consortium name="AG Swart"/>
            <person name="Singh M."/>
            <person name="Singh A."/>
            <person name="Seah K."/>
            <person name="Emmerich C."/>
        </authorList>
    </citation>
    <scope>NUCLEOTIDE SEQUENCE</scope>
    <source>
        <strain evidence="7">ATCC30299</strain>
    </source>
</reference>
<keyword evidence="5 6" id="KW-0472">Membrane</keyword>
<dbReference type="Proteomes" id="UP001162131">
    <property type="component" value="Unassembled WGS sequence"/>
</dbReference>
<evidence type="ECO:0008006" key="9">
    <source>
        <dbReference type="Google" id="ProtNLM"/>
    </source>
</evidence>
<keyword evidence="8" id="KW-1185">Reference proteome</keyword>
<dbReference type="Pfam" id="PF05915">
    <property type="entry name" value="TMEM_230_134"/>
    <property type="match status" value="1"/>
</dbReference>
<keyword evidence="3 6" id="KW-0812">Transmembrane</keyword>